<evidence type="ECO:0000256" key="2">
    <source>
        <dbReference type="ARBA" id="ARBA00022478"/>
    </source>
</evidence>
<dbReference type="EC" id="2.7.7.6" evidence="1"/>
<dbReference type="InterPro" id="IPR007120">
    <property type="entry name" value="DNA-dir_RNAP_su2_dom"/>
</dbReference>
<protein>
    <recommendedName>
        <fullName evidence="1">DNA-directed RNA polymerase</fullName>
        <ecNumber evidence="1">2.7.7.6</ecNumber>
    </recommendedName>
</protein>
<keyword evidence="3" id="KW-0808">Transferase</keyword>
<evidence type="ECO:0000256" key="4">
    <source>
        <dbReference type="ARBA" id="ARBA00022695"/>
    </source>
</evidence>
<dbReference type="GO" id="GO:0003899">
    <property type="term" value="F:DNA-directed RNA polymerase activity"/>
    <property type="evidence" value="ECO:0007669"/>
    <property type="project" value="UniProtKB-EC"/>
</dbReference>
<dbReference type="GO" id="GO:0000428">
    <property type="term" value="C:DNA-directed RNA polymerase complex"/>
    <property type="evidence" value="ECO:0007669"/>
    <property type="project" value="UniProtKB-KW"/>
</dbReference>
<dbReference type="Pfam" id="PF00562">
    <property type="entry name" value="RNA_pol_Rpb2_6"/>
    <property type="match status" value="1"/>
</dbReference>
<evidence type="ECO:0000256" key="5">
    <source>
        <dbReference type="ARBA" id="ARBA00023163"/>
    </source>
</evidence>
<dbReference type="GO" id="GO:0006351">
    <property type="term" value="P:DNA-templated transcription"/>
    <property type="evidence" value="ECO:0007669"/>
    <property type="project" value="InterPro"/>
</dbReference>
<evidence type="ECO:0000259" key="6">
    <source>
        <dbReference type="Pfam" id="PF00562"/>
    </source>
</evidence>
<feature type="domain" description="DNA-directed RNA polymerase subunit 2 hybrid-binding" evidence="6">
    <location>
        <begin position="5"/>
        <end position="255"/>
    </location>
</feature>
<organism evidence="7">
    <name type="scientific">marine sediment metagenome</name>
    <dbReference type="NCBI Taxonomy" id="412755"/>
    <lineage>
        <taxon>unclassified sequences</taxon>
        <taxon>metagenomes</taxon>
        <taxon>ecological metagenomes</taxon>
    </lineage>
</organism>
<gene>
    <name evidence="7" type="ORF">S01H4_46351</name>
</gene>
<comment type="caution">
    <text evidence="7">The sequence shown here is derived from an EMBL/GenBank/DDBJ whole genome shotgun (WGS) entry which is preliminary data.</text>
</comment>
<keyword evidence="4" id="KW-0548">Nucleotidyltransferase</keyword>
<evidence type="ECO:0000256" key="1">
    <source>
        <dbReference type="ARBA" id="ARBA00012418"/>
    </source>
</evidence>
<dbReference type="AlphaFoldDB" id="X1C3M2"/>
<dbReference type="PANTHER" id="PTHR20856">
    <property type="entry name" value="DNA-DIRECTED RNA POLYMERASE I SUBUNIT 2"/>
    <property type="match status" value="1"/>
</dbReference>
<keyword evidence="2" id="KW-0240">DNA-directed RNA polymerase</keyword>
<dbReference type="GO" id="GO:0003677">
    <property type="term" value="F:DNA binding"/>
    <property type="evidence" value="ECO:0007669"/>
    <property type="project" value="InterPro"/>
</dbReference>
<reference evidence="7" key="1">
    <citation type="journal article" date="2014" name="Front. Microbiol.">
        <title>High frequency of phylogenetically diverse reductive dehalogenase-homologous genes in deep subseafloor sedimentary metagenomes.</title>
        <authorList>
            <person name="Kawai M."/>
            <person name="Futagami T."/>
            <person name="Toyoda A."/>
            <person name="Takaki Y."/>
            <person name="Nishi S."/>
            <person name="Hori S."/>
            <person name="Arai W."/>
            <person name="Tsubouchi T."/>
            <person name="Morono Y."/>
            <person name="Uchiyama I."/>
            <person name="Ito T."/>
            <person name="Fujiyama A."/>
            <person name="Inagaki F."/>
            <person name="Takami H."/>
        </authorList>
    </citation>
    <scope>NUCLEOTIDE SEQUENCE</scope>
    <source>
        <strain evidence="7">Expedition CK06-06</strain>
    </source>
</reference>
<dbReference type="SUPFAM" id="SSF64484">
    <property type="entry name" value="beta and beta-prime subunits of DNA dependent RNA-polymerase"/>
    <property type="match status" value="1"/>
</dbReference>
<proteinExistence type="predicted"/>
<name>X1C3M2_9ZZZZ</name>
<dbReference type="InterPro" id="IPR037033">
    <property type="entry name" value="DNA-dir_RNAP_su2_hyb_sf"/>
</dbReference>
<evidence type="ECO:0000313" key="7">
    <source>
        <dbReference type="EMBL" id="GAG91008.1"/>
    </source>
</evidence>
<dbReference type="Gene3D" id="2.40.270.10">
    <property type="entry name" value="DNA-directed RNA polymerase, subunit 2, domain 6"/>
    <property type="match status" value="2"/>
</dbReference>
<dbReference type="EMBL" id="BART01025892">
    <property type="protein sequence ID" value="GAG91008.1"/>
    <property type="molecule type" value="Genomic_DNA"/>
</dbReference>
<dbReference type="InterPro" id="IPR015712">
    <property type="entry name" value="DNA-dir_RNA_pol_su2"/>
</dbReference>
<feature type="non-terminal residue" evidence="7">
    <location>
        <position position="255"/>
    </location>
</feature>
<accession>X1C3M2</accession>
<sequence length="255" mass="28333">MDDILGLNDLPAGDTVILAIMTYTGYNQEDAIIMNQASIDRGLFRQVIYKGYKTVQKRTRSTTEEFTRPVVRRDEPAERYSAIDENGIARLGSFVREGDCIIGKVRKNIVTGRVENASTYVGVGQEGIVDRVLVSTNPEGMRVVKVKLRQIRKPIMGDKFASRHAQKSTLGLILPQEDMPYTAGGITPDIIINPHCIPSRMTIAKLIEIVSSKIAAFSGERVNATAYRGFDIKTFKENLTQYGYSSSGKERMFSG</sequence>
<keyword evidence="5" id="KW-0804">Transcription</keyword>
<evidence type="ECO:0000256" key="3">
    <source>
        <dbReference type="ARBA" id="ARBA00022679"/>
    </source>
</evidence>
<dbReference type="GO" id="GO:0032549">
    <property type="term" value="F:ribonucleoside binding"/>
    <property type="evidence" value="ECO:0007669"/>
    <property type="project" value="InterPro"/>
</dbReference>